<evidence type="ECO:0000313" key="1">
    <source>
        <dbReference type="EMBL" id="GBN83234.1"/>
    </source>
</evidence>
<evidence type="ECO:0000313" key="3">
    <source>
        <dbReference type="Proteomes" id="UP000499080"/>
    </source>
</evidence>
<dbReference type="Proteomes" id="UP000499080">
    <property type="component" value="Unassembled WGS sequence"/>
</dbReference>
<organism evidence="2 3">
    <name type="scientific">Araneus ventricosus</name>
    <name type="common">Orbweaver spider</name>
    <name type="synonym">Epeira ventricosa</name>
    <dbReference type="NCBI Taxonomy" id="182803"/>
    <lineage>
        <taxon>Eukaryota</taxon>
        <taxon>Metazoa</taxon>
        <taxon>Ecdysozoa</taxon>
        <taxon>Arthropoda</taxon>
        <taxon>Chelicerata</taxon>
        <taxon>Arachnida</taxon>
        <taxon>Araneae</taxon>
        <taxon>Araneomorphae</taxon>
        <taxon>Entelegynae</taxon>
        <taxon>Araneoidea</taxon>
        <taxon>Araneidae</taxon>
        <taxon>Araneus</taxon>
    </lineage>
</organism>
<proteinExistence type="predicted"/>
<protein>
    <submittedName>
        <fullName evidence="2">Uncharacterized protein</fullName>
    </submittedName>
</protein>
<evidence type="ECO:0000313" key="2">
    <source>
        <dbReference type="EMBL" id="GBN83244.1"/>
    </source>
</evidence>
<dbReference type="OrthoDB" id="7422307at2759"/>
<dbReference type="EMBL" id="BGPR01019884">
    <property type="protein sequence ID" value="GBN83234.1"/>
    <property type="molecule type" value="Genomic_DNA"/>
</dbReference>
<name>A0A4Y2S4V7_ARAVE</name>
<comment type="caution">
    <text evidence="2">The sequence shown here is derived from an EMBL/GenBank/DDBJ whole genome shotgun (WGS) entry which is preliminary data.</text>
</comment>
<keyword evidence="3" id="KW-1185">Reference proteome</keyword>
<dbReference type="EMBL" id="BGPR01019886">
    <property type="protein sequence ID" value="GBN83244.1"/>
    <property type="molecule type" value="Genomic_DNA"/>
</dbReference>
<reference evidence="2 3" key="1">
    <citation type="journal article" date="2019" name="Sci. Rep.">
        <title>Orb-weaving spider Araneus ventricosus genome elucidates the spidroin gene catalogue.</title>
        <authorList>
            <person name="Kono N."/>
            <person name="Nakamura H."/>
            <person name="Ohtoshi R."/>
            <person name="Moran D.A.P."/>
            <person name="Shinohara A."/>
            <person name="Yoshida Y."/>
            <person name="Fujiwara M."/>
            <person name="Mori M."/>
            <person name="Tomita M."/>
            <person name="Arakawa K."/>
        </authorList>
    </citation>
    <scope>NUCLEOTIDE SEQUENCE [LARGE SCALE GENOMIC DNA]</scope>
</reference>
<accession>A0A4Y2S4V7</accession>
<sequence>MYRKGSPREPSLLPGRSFDRRVLSNATLRSLRQYCGAYSQRDCVFGQDRGLKEDSNDVDELVEEHNQESITEELMKLHYVSQQEIMEESLSEKEEVTATIF</sequence>
<dbReference type="AlphaFoldDB" id="A0A4Y2S4V7"/>
<gene>
    <name evidence="2" type="ORF">AVEN_111945_1</name>
    <name evidence="1" type="ORF">AVEN_269340_1</name>
</gene>